<keyword evidence="3" id="KW-1185">Reference proteome</keyword>
<evidence type="ECO:0000313" key="3">
    <source>
        <dbReference type="Proteomes" id="UP001530315"/>
    </source>
</evidence>
<evidence type="ECO:0000313" key="2">
    <source>
        <dbReference type="EMBL" id="KAL3793907.1"/>
    </source>
</evidence>
<comment type="caution">
    <text evidence="2">The sequence shown here is derived from an EMBL/GenBank/DDBJ whole genome shotgun (WGS) entry which is preliminary data.</text>
</comment>
<accession>A0ABD3Q1I8</accession>
<feature type="compositionally biased region" description="Gly residues" evidence="1">
    <location>
        <begin position="211"/>
        <end position="220"/>
    </location>
</feature>
<reference evidence="2 3" key="1">
    <citation type="submission" date="2024-10" db="EMBL/GenBank/DDBJ databases">
        <title>Updated reference genomes for cyclostephanoid diatoms.</title>
        <authorList>
            <person name="Roberts W.R."/>
            <person name="Alverson A.J."/>
        </authorList>
    </citation>
    <scope>NUCLEOTIDE SEQUENCE [LARGE SCALE GENOMIC DNA]</scope>
    <source>
        <strain evidence="2 3">AJA276-08</strain>
    </source>
</reference>
<dbReference type="Proteomes" id="UP001530315">
    <property type="component" value="Unassembled WGS sequence"/>
</dbReference>
<dbReference type="InterPro" id="IPR038837">
    <property type="entry name" value="tRNA_ligase_1"/>
</dbReference>
<proteinExistence type="predicted"/>
<name>A0ABD3Q1I8_9STRA</name>
<dbReference type="PANTHER" id="PTHR35460:SF1">
    <property type="entry name" value="TRNA LIGASE 1"/>
    <property type="match status" value="1"/>
</dbReference>
<gene>
    <name evidence="2" type="ORF">ACHAW5_007070</name>
</gene>
<dbReference type="EMBL" id="JALLAZ020000495">
    <property type="protein sequence ID" value="KAL3793907.1"/>
    <property type="molecule type" value="Genomic_DNA"/>
</dbReference>
<evidence type="ECO:0000256" key="1">
    <source>
        <dbReference type="SAM" id="MobiDB-lite"/>
    </source>
</evidence>
<feature type="compositionally biased region" description="Polar residues" evidence="1">
    <location>
        <begin position="250"/>
        <end position="263"/>
    </location>
</feature>
<dbReference type="AlphaFoldDB" id="A0ABD3Q1I8"/>
<feature type="region of interest" description="Disordered" evidence="1">
    <location>
        <begin position="196"/>
        <end position="237"/>
    </location>
</feature>
<organism evidence="2 3">
    <name type="scientific">Stephanodiscus triporus</name>
    <dbReference type="NCBI Taxonomy" id="2934178"/>
    <lineage>
        <taxon>Eukaryota</taxon>
        <taxon>Sar</taxon>
        <taxon>Stramenopiles</taxon>
        <taxon>Ochrophyta</taxon>
        <taxon>Bacillariophyta</taxon>
        <taxon>Coscinodiscophyceae</taxon>
        <taxon>Thalassiosirophycidae</taxon>
        <taxon>Stephanodiscales</taxon>
        <taxon>Stephanodiscaceae</taxon>
        <taxon>Stephanodiscus</taxon>
    </lineage>
</organism>
<feature type="region of interest" description="Disordered" evidence="1">
    <location>
        <begin position="250"/>
        <end position="276"/>
    </location>
</feature>
<sequence>MTSSKKYKSLPPDIVGLRLEAIFHPKFENETPDSEIRRKMLEGVASGDGYVEASLKHSGSLLLWSGRQCYYSKNSTNNAFSKVGEVMLMRHFARCYGGGGGDGGGRRDWRDEYERCGELVYRSRLTCSFEVVTSVLGHHGDLPNRDYLVLIAVADRGGGGRGGGGAAGGFYSTSELVRFAQAHRYRTTTYGYSRRARPAGRCSAPDELRDTGGGGGGGSIGSDRLGMRGGGGDDARKFRRFTRTESFRVTSSRGLSFVTSRTGQPPPRATMSSAAG</sequence>
<protein>
    <submittedName>
        <fullName evidence="2">Uncharacterized protein</fullName>
    </submittedName>
</protein>
<dbReference type="PANTHER" id="PTHR35460">
    <property type="entry name" value="TRNA LIGASE 1"/>
    <property type="match status" value="1"/>
</dbReference>